<sequence length="138" mass="14907">MVWLEGDERSHVGNNSDNSNCLQLPARRPLARGRGSVFSCPPGARSGEAGVRSSAARPAPVRERPGVTCSFGHICLENPNVGKFTFKLWKEYAWIPGARPGEAGGMISDGWLCRWSDVLTPMRSGDYRSCSIAGAKSL</sequence>
<reference evidence="2" key="1">
    <citation type="journal article" date="2023" name="G3 (Bethesda)">
        <title>A reference genome for the long-term kleptoplast-retaining sea slug Elysia crispata morphotype clarki.</title>
        <authorList>
            <person name="Eastman K.E."/>
            <person name="Pendleton A.L."/>
            <person name="Shaikh M.A."/>
            <person name="Suttiyut T."/>
            <person name="Ogas R."/>
            <person name="Tomko P."/>
            <person name="Gavelis G."/>
            <person name="Widhalm J.R."/>
            <person name="Wisecaver J.H."/>
        </authorList>
    </citation>
    <scope>NUCLEOTIDE SEQUENCE</scope>
    <source>
        <strain evidence="2">ECLA1</strain>
    </source>
</reference>
<feature type="region of interest" description="Disordered" evidence="1">
    <location>
        <begin position="1"/>
        <end position="20"/>
    </location>
</feature>
<dbReference type="Proteomes" id="UP001283361">
    <property type="component" value="Unassembled WGS sequence"/>
</dbReference>
<feature type="compositionally biased region" description="Basic and acidic residues" evidence="1">
    <location>
        <begin position="1"/>
        <end position="11"/>
    </location>
</feature>
<proteinExistence type="predicted"/>
<protein>
    <submittedName>
        <fullName evidence="2">Uncharacterized protein</fullName>
    </submittedName>
</protein>
<organism evidence="2 3">
    <name type="scientific">Elysia crispata</name>
    <name type="common">lettuce slug</name>
    <dbReference type="NCBI Taxonomy" id="231223"/>
    <lineage>
        <taxon>Eukaryota</taxon>
        <taxon>Metazoa</taxon>
        <taxon>Spiralia</taxon>
        <taxon>Lophotrochozoa</taxon>
        <taxon>Mollusca</taxon>
        <taxon>Gastropoda</taxon>
        <taxon>Heterobranchia</taxon>
        <taxon>Euthyneura</taxon>
        <taxon>Panpulmonata</taxon>
        <taxon>Sacoglossa</taxon>
        <taxon>Placobranchoidea</taxon>
        <taxon>Plakobranchidae</taxon>
        <taxon>Elysia</taxon>
    </lineage>
</organism>
<keyword evidence="3" id="KW-1185">Reference proteome</keyword>
<evidence type="ECO:0000256" key="1">
    <source>
        <dbReference type="SAM" id="MobiDB-lite"/>
    </source>
</evidence>
<accession>A0AAE1E2N7</accession>
<gene>
    <name evidence="2" type="ORF">RRG08_055328</name>
</gene>
<name>A0AAE1E2N7_9GAST</name>
<evidence type="ECO:0000313" key="2">
    <source>
        <dbReference type="EMBL" id="KAK3792061.1"/>
    </source>
</evidence>
<evidence type="ECO:0000313" key="3">
    <source>
        <dbReference type="Proteomes" id="UP001283361"/>
    </source>
</evidence>
<comment type="caution">
    <text evidence="2">The sequence shown here is derived from an EMBL/GenBank/DDBJ whole genome shotgun (WGS) entry which is preliminary data.</text>
</comment>
<dbReference type="AlphaFoldDB" id="A0AAE1E2N7"/>
<dbReference type="EMBL" id="JAWDGP010001389">
    <property type="protein sequence ID" value="KAK3792061.1"/>
    <property type="molecule type" value="Genomic_DNA"/>
</dbReference>